<comment type="caution">
    <text evidence="9">The sequence shown here is derived from an EMBL/GenBank/DDBJ whole genome shotgun (WGS) entry which is preliminary data.</text>
</comment>
<evidence type="ECO:0000256" key="7">
    <source>
        <dbReference type="ARBA" id="ARBA00023136"/>
    </source>
</evidence>
<keyword evidence="5" id="KW-1133">Transmembrane helix</keyword>
<evidence type="ECO:0000256" key="8">
    <source>
        <dbReference type="ARBA" id="ARBA00023303"/>
    </source>
</evidence>
<proteinExistence type="inferred from homology"/>
<comment type="similarity">
    <text evidence="2">Belongs to the aromatic acid exporter (TC 2.A.85) family.</text>
</comment>
<protein>
    <submittedName>
        <fullName evidence="9">Aluminum-activated malate transporter 4-like protein</fullName>
    </submittedName>
</protein>
<evidence type="ECO:0000256" key="5">
    <source>
        <dbReference type="ARBA" id="ARBA00022989"/>
    </source>
</evidence>
<dbReference type="EMBL" id="BQNB010010435">
    <property type="protein sequence ID" value="GJS77275.1"/>
    <property type="molecule type" value="Genomic_DNA"/>
</dbReference>
<dbReference type="Pfam" id="PF11744">
    <property type="entry name" value="ALMT"/>
    <property type="match status" value="1"/>
</dbReference>
<evidence type="ECO:0000256" key="1">
    <source>
        <dbReference type="ARBA" id="ARBA00004141"/>
    </source>
</evidence>
<accession>A0ABQ4YJW8</accession>
<organism evidence="9 10">
    <name type="scientific">Tanacetum coccineum</name>
    <dbReference type="NCBI Taxonomy" id="301880"/>
    <lineage>
        <taxon>Eukaryota</taxon>
        <taxon>Viridiplantae</taxon>
        <taxon>Streptophyta</taxon>
        <taxon>Embryophyta</taxon>
        <taxon>Tracheophyta</taxon>
        <taxon>Spermatophyta</taxon>
        <taxon>Magnoliopsida</taxon>
        <taxon>eudicotyledons</taxon>
        <taxon>Gunneridae</taxon>
        <taxon>Pentapetalae</taxon>
        <taxon>asterids</taxon>
        <taxon>campanulids</taxon>
        <taxon>Asterales</taxon>
        <taxon>Asteraceae</taxon>
        <taxon>Asteroideae</taxon>
        <taxon>Anthemideae</taxon>
        <taxon>Anthemidinae</taxon>
        <taxon>Tanacetum</taxon>
    </lineage>
</organism>
<evidence type="ECO:0000313" key="10">
    <source>
        <dbReference type="Proteomes" id="UP001151760"/>
    </source>
</evidence>
<keyword evidence="10" id="KW-1185">Reference proteome</keyword>
<dbReference type="PANTHER" id="PTHR31086">
    <property type="entry name" value="ALUMINUM-ACTIVATED MALATE TRANSPORTER 10"/>
    <property type="match status" value="1"/>
</dbReference>
<keyword evidence="3" id="KW-0813">Transport</keyword>
<evidence type="ECO:0000256" key="2">
    <source>
        <dbReference type="ARBA" id="ARBA00007079"/>
    </source>
</evidence>
<reference evidence="9" key="2">
    <citation type="submission" date="2022-01" db="EMBL/GenBank/DDBJ databases">
        <authorList>
            <person name="Yamashiro T."/>
            <person name="Shiraishi A."/>
            <person name="Satake H."/>
            <person name="Nakayama K."/>
        </authorList>
    </citation>
    <scope>NUCLEOTIDE SEQUENCE</scope>
</reference>
<keyword evidence="6" id="KW-0406">Ion transport</keyword>
<evidence type="ECO:0000313" key="9">
    <source>
        <dbReference type="EMBL" id="GJS77275.1"/>
    </source>
</evidence>
<name>A0ABQ4YJW8_9ASTR</name>
<dbReference type="Proteomes" id="UP001151760">
    <property type="component" value="Unassembled WGS sequence"/>
</dbReference>
<keyword evidence="7" id="KW-0472">Membrane</keyword>
<keyword evidence="8" id="KW-0407">Ion channel</keyword>
<evidence type="ECO:0000256" key="3">
    <source>
        <dbReference type="ARBA" id="ARBA00022448"/>
    </source>
</evidence>
<evidence type="ECO:0000256" key="6">
    <source>
        <dbReference type="ARBA" id="ARBA00023065"/>
    </source>
</evidence>
<gene>
    <name evidence="9" type="ORF">Tco_0727156</name>
</gene>
<dbReference type="InterPro" id="IPR020966">
    <property type="entry name" value="ALMT"/>
</dbReference>
<comment type="subcellular location">
    <subcellularLocation>
        <location evidence="1">Membrane</location>
        <topology evidence="1">Multi-pass membrane protein</topology>
    </subcellularLocation>
</comment>
<evidence type="ECO:0000256" key="4">
    <source>
        <dbReference type="ARBA" id="ARBA00022692"/>
    </source>
</evidence>
<sequence>MLRYQWGQFLKVSGALRHCTFPVMAMHGCILSEIQELGNKLEKLEKLSPCVDLLEKAGVRRQKEFEDLQDLKDEEAMDSSRHIEPCHTPNHHITNMSINYSCFGNSEDELLQWPSRESLLGEAILNERER</sequence>
<reference evidence="9" key="1">
    <citation type="journal article" date="2022" name="Int. J. Mol. Sci.">
        <title>Draft Genome of Tanacetum Coccineum: Genomic Comparison of Closely Related Tanacetum-Family Plants.</title>
        <authorList>
            <person name="Yamashiro T."/>
            <person name="Shiraishi A."/>
            <person name="Nakayama K."/>
            <person name="Satake H."/>
        </authorList>
    </citation>
    <scope>NUCLEOTIDE SEQUENCE</scope>
</reference>
<keyword evidence="4" id="KW-0812">Transmembrane</keyword>